<name>A0A2U1U027_9GAMM</name>
<comment type="caution">
    <text evidence="1">The sequence shown here is derived from an EMBL/GenBank/DDBJ whole genome shotgun (WGS) entry which is preliminary data.</text>
</comment>
<dbReference type="RefSeq" id="WP_109052867.1">
    <property type="nucleotide sequence ID" value="NZ_QDKJ01000002.1"/>
</dbReference>
<sequence length="303" mass="34013">MVNTVHNRYFPGGITVNPLENFNQERVVKLHNAVSAQELGTGAYEGKRINVSSSTMEHLQLAQETLRKVKMMLPYGAGNQKVEMIYTGGESSARALMHREKSSQDAPIPNSRQAARYQAGNCEETSDLSYALLAQKRINAPVLLVGDSDWDHKYVLIGDPRDQNWGERNTVVVDPWARYPSAATLDQTIRRNPYPGAEYQRARNADPLPGAQALNSIRHVTTAEVAHYLAEENLPSIGADFLEWFSQSDVTADMFDEKTVARDPSTRYSTHMFNAKSMDDIAQPTVSRQRAAQHAWDNSAYRW</sequence>
<dbReference type="OrthoDB" id="6433094at2"/>
<dbReference type="Proteomes" id="UP000245138">
    <property type="component" value="Unassembled WGS sequence"/>
</dbReference>
<evidence type="ECO:0000313" key="2">
    <source>
        <dbReference type="Proteomes" id="UP000245138"/>
    </source>
</evidence>
<dbReference type="AlphaFoldDB" id="A0A2U1U027"/>
<organism evidence="1 2">
    <name type="scientific">Brenneria roseae subsp. americana</name>
    <dbReference type="NCBI Taxonomy" id="1508507"/>
    <lineage>
        <taxon>Bacteria</taxon>
        <taxon>Pseudomonadati</taxon>
        <taxon>Pseudomonadota</taxon>
        <taxon>Gammaproteobacteria</taxon>
        <taxon>Enterobacterales</taxon>
        <taxon>Pectobacteriaceae</taxon>
        <taxon>Brenneria</taxon>
    </lineage>
</organism>
<proteinExistence type="predicted"/>
<accession>A0A2U1U027</accession>
<evidence type="ECO:0000313" key="1">
    <source>
        <dbReference type="EMBL" id="PWC15009.1"/>
    </source>
</evidence>
<reference evidence="1 2" key="1">
    <citation type="submission" date="2018-04" db="EMBL/GenBank/DDBJ databases">
        <title>Brenneria corticis sp.nov.</title>
        <authorList>
            <person name="Li Y."/>
        </authorList>
    </citation>
    <scope>NUCLEOTIDE SEQUENCE [LARGE SCALE GENOMIC DNA]</scope>
    <source>
        <strain evidence="1 2">LMG 27715</strain>
    </source>
</reference>
<gene>
    <name evidence="1" type="ORF">B4923_02935</name>
</gene>
<dbReference type="EMBL" id="QDKJ01000002">
    <property type="protein sequence ID" value="PWC15009.1"/>
    <property type="molecule type" value="Genomic_DNA"/>
</dbReference>
<keyword evidence="2" id="KW-1185">Reference proteome</keyword>
<protein>
    <submittedName>
        <fullName evidence="1">Type III effector</fullName>
    </submittedName>
</protein>